<evidence type="ECO:0000256" key="1">
    <source>
        <dbReference type="SAM" id="Phobius"/>
    </source>
</evidence>
<keyword evidence="1" id="KW-0812">Transmembrane</keyword>
<sequence>MVRRIRDHRGTHDDDAGLACEQEVAAMGRRGVALLLAAAALVTAAVAGVQGALTAQASLGGAVSAGSDAPAQCDDSRELLAASSALEGGAGVPAGHLVACLDEDHRRLTLHNRTPVVWSLGDSSVRGVASGVDAVTGLLSLHASQSSSGLLLAPDSAASVSAGEGRIRPRPDRPSTRLQLALTALVAAQDQAIGPSAGPDSIIRGAALTCAVVVAESSTGWQVTSPQALTAVAADPVCARDWARAQRSAAGWRIALPDLVDAVRAPGRPEADAVLQRAAADWFSASSGFSWGGVDRPAPLP</sequence>
<accession>A0A160KSK1</accession>
<organism evidence="2 3">
    <name type="scientific">Rathayibacter tritici</name>
    <dbReference type="NCBI Taxonomy" id="33888"/>
    <lineage>
        <taxon>Bacteria</taxon>
        <taxon>Bacillati</taxon>
        <taxon>Actinomycetota</taxon>
        <taxon>Actinomycetes</taxon>
        <taxon>Micrococcales</taxon>
        <taxon>Microbacteriaceae</taxon>
        <taxon>Rathayibacter</taxon>
    </lineage>
</organism>
<evidence type="ECO:0000313" key="2">
    <source>
        <dbReference type="EMBL" id="AND16128.1"/>
    </source>
</evidence>
<protein>
    <submittedName>
        <fullName evidence="2">Uncharacterized protein</fullName>
    </submittedName>
</protein>
<keyword evidence="1" id="KW-1133">Transmembrane helix</keyword>
<proteinExistence type="predicted"/>
<dbReference type="EMBL" id="CP015515">
    <property type="protein sequence ID" value="AND16128.1"/>
    <property type="molecule type" value="Genomic_DNA"/>
</dbReference>
<dbReference type="AlphaFoldDB" id="A0A160KSK1"/>
<name>A0A160KSK1_9MICO</name>
<evidence type="ECO:0000313" key="3">
    <source>
        <dbReference type="Proteomes" id="UP000077071"/>
    </source>
</evidence>
<gene>
    <name evidence="2" type="ORF">A6122_0977</name>
</gene>
<dbReference type="KEGG" id="rtn:A6122_0977"/>
<keyword evidence="3" id="KW-1185">Reference proteome</keyword>
<feature type="transmembrane region" description="Helical" evidence="1">
    <location>
        <begin position="32"/>
        <end position="53"/>
    </location>
</feature>
<dbReference type="Proteomes" id="UP000077071">
    <property type="component" value="Chromosome"/>
</dbReference>
<dbReference type="RefSeq" id="WP_068252329.1">
    <property type="nucleotide sequence ID" value="NZ_PSWT01000055.1"/>
</dbReference>
<reference evidence="2 3" key="1">
    <citation type="submission" date="2016-05" db="EMBL/GenBank/DDBJ databases">
        <title>Complete genome sequence of Rathayibacter tritici NCPPB 1953.</title>
        <authorList>
            <person name="Park J."/>
            <person name="Lee H.-H."/>
            <person name="Lee S.-W."/>
            <person name="Seo Y.-S."/>
        </authorList>
    </citation>
    <scope>NUCLEOTIDE SEQUENCE [LARGE SCALE GENOMIC DNA]</scope>
    <source>
        <strain evidence="2 3">NCPPB 1953</strain>
    </source>
</reference>
<keyword evidence="1" id="KW-0472">Membrane</keyword>
<dbReference type="PATRIC" id="fig|33888.3.peg.1080"/>